<dbReference type="PANTHER" id="PTHR46599:SF3">
    <property type="entry name" value="PIGGYBAC TRANSPOSABLE ELEMENT-DERIVED PROTEIN 4"/>
    <property type="match status" value="1"/>
</dbReference>
<dbReference type="GeneID" id="126911115"/>
<dbReference type="PANTHER" id="PTHR46599">
    <property type="entry name" value="PIGGYBAC TRANSPOSABLE ELEMENT-DERIVED PROTEIN 4"/>
    <property type="match status" value="1"/>
</dbReference>
<name>A0A9R0DS74_SPOFR</name>
<feature type="compositionally biased region" description="Basic and acidic residues" evidence="1">
    <location>
        <begin position="1"/>
        <end position="13"/>
    </location>
</feature>
<evidence type="ECO:0000313" key="3">
    <source>
        <dbReference type="Proteomes" id="UP000829999"/>
    </source>
</evidence>
<gene>
    <name evidence="4" type="primary">LOC126911115</name>
</gene>
<protein>
    <submittedName>
        <fullName evidence="4">PiggyBac transposable element-derived protein 4-like</fullName>
    </submittedName>
</protein>
<accession>A0A9R0DS74</accession>
<feature type="compositionally biased region" description="Acidic residues" evidence="1">
    <location>
        <begin position="83"/>
        <end position="94"/>
    </location>
</feature>
<feature type="region of interest" description="Disordered" evidence="1">
    <location>
        <begin position="1"/>
        <end position="98"/>
    </location>
</feature>
<feature type="domain" description="PiggyBac transposable element-derived protein" evidence="2">
    <location>
        <begin position="192"/>
        <end position="477"/>
    </location>
</feature>
<keyword evidence="3" id="KW-1185">Reference proteome</keyword>
<organism evidence="3 4">
    <name type="scientific">Spodoptera frugiperda</name>
    <name type="common">Fall armyworm</name>
    <dbReference type="NCBI Taxonomy" id="7108"/>
    <lineage>
        <taxon>Eukaryota</taxon>
        <taxon>Metazoa</taxon>
        <taxon>Ecdysozoa</taxon>
        <taxon>Arthropoda</taxon>
        <taxon>Hexapoda</taxon>
        <taxon>Insecta</taxon>
        <taxon>Pterygota</taxon>
        <taxon>Neoptera</taxon>
        <taxon>Endopterygota</taxon>
        <taxon>Lepidoptera</taxon>
        <taxon>Glossata</taxon>
        <taxon>Ditrysia</taxon>
        <taxon>Noctuoidea</taxon>
        <taxon>Noctuidae</taxon>
        <taxon>Amphipyrinae</taxon>
        <taxon>Spodoptera</taxon>
    </lineage>
</organism>
<reference evidence="4" key="1">
    <citation type="submission" date="2025-08" db="UniProtKB">
        <authorList>
            <consortium name="RefSeq"/>
        </authorList>
    </citation>
    <scope>IDENTIFICATION</scope>
    <source>
        <tissue evidence="4">Whole larval tissue</tissue>
    </source>
</reference>
<dbReference type="InterPro" id="IPR029526">
    <property type="entry name" value="PGBD"/>
</dbReference>
<evidence type="ECO:0000259" key="2">
    <source>
        <dbReference type="Pfam" id="PF13843"/>
    </source>
</evidence>
<evidence type="ECO:0000313" key="4">
    <source>
        <dbReference type="RefSeq" id="XP_050552264.1"/>
    </source>
</evidence>
<dbReference type="Proteomes" id="UP000829999">
    <property type="component" value="Chromosome 10"/>
</dbReference>
<feature type="compositionally biased region" description="Low complexity" evidence="1">
    <location>
        <begin position="73"/>
        <end position="82"/>
    </location>
</feature>
<dbReference type="OrthoDB" id="118105at2759"/>
<proteinExistence type="predicted"/>
<dbReference type="Pfam" id="PF13843">
    <property type="entry name" value="DDE_Tnp_1_7"/>
    <property type="match status" value="1"/>
</dbReference>
<sequence length="503" mass="57586">MSSRDSYEREQKLLQDLFDAASTPESSQEPFADDGEYGSDLDYQPTATDFSSSEDETQTTQIKHRRQKQAAISSGESESSSSSDDDDQTSCSEPEEQRENIEVAQTLDLSVDLIQEPVPLITGVPMVDEQDPNVSQDVTFEPNPINVTTRRSNTPVIEESWCQTVTEIPNFNFDHSQCGITVHVDGMNSVIDIFHLVFPQNFIEYLVNCTNSYGNALCNTSRPHTRHSRKTVYRETNCEEVMKFLGLTLLQAHVRCPKQRNVFSLSNPLYYHPIFSYILSGRRYEQILRCICASELDAKGENKIVKFIDMLTVNFRKIYNAGEELSLDESLVLFRGRLHFRQYIKSKKARYGIKFLELTTSDGYVLNVKMYSGKETTEQDMGESKSKTEKVVMRLMRPYLLRGHHLFMDNYYNSVNLSQKLIDLKTHCTGTLRSDRKGNPINITKKKLKTGEHIWVRKNKVYVSKWKDKRPVLMITTNIASFDSGSAEPIWQDKVETGRSGTL</sequence>
<evidence type="ECO:0000256" key="1">
    <source>
        <dbReference type="SAM" id="MobiDB-lite"/>
    </source>
</evidence>
<dbReference type="AlphaFoldDB" id="A0A9R0DS74"/>
<dbReference type="RefSeq" id="XP_050552264.1">
    <property type="nucleotide sequence ID" value="XM_050696307.1"/>
</dbReference>